<sequence>MSYGGSWGVWWGLGLERPAWSSLSPELIRDQEREGLLPAGSAAQLGGVIVTKRSRRTLRPELVVAAGPQRLAQPGGGTYDDLYGSRWALGLYRGGPRLYQARSGVWVDRTDPDALGALTASGVRHASLAFDQAARPVLAWEQSGAVYVRQWDALGTQYVTRGPWEGCDPLLISDAMALLETADSDVTLYHLDAARAAVLARTQREVYATARNVATLAGGAVLDQVVTLPYALQLIGEDAAGPIALLSAPYPVAGADRARGAATLAGGELVVNLYALPGADNAQGAATLAGGQLVVSLHALPAADSAQGAATLAGGQLVVSLHALPVADSAQGAATLAGGALTTVLFSHSSAHSATSGASFIGGSYG</sequence>
<dbReference type="EMBL" id="BAABQU010000007">
    <property type="protein sequence ID" value="GAA5439266.1"/>
    <property type="molecule type" value="Genomic_DNA"/>
</dbReference>
<gene>
    <name evidence="1" type="ORF">Dcae01_00765</name>
</gene>
<accession>A0ABP9U8Y7</accession>
<evidence type="ECO:0000313" key="2">
    <source>
        <dbReference type="Proteomes" id="UP001423409"/>
    </source>
</evidence>
<protein>
    <submittedName>
        <fullName evidence="1">Uncharacterized protein</fullName>
    </submittedName>
</protein>
<keyword evidence="2" id="KW-1185">Reference proteome</keyword>
<dbReference type="Proteomes" id="UP001423409">
    <property type="component" value="Unassembled WGS sequence"/>
</dbReference>
<evidence type="ECO:0000313" key="1">
    <source>
        <dbReference type="EMBL" id="GAA5439266.1"/>
    </source>
</evidence>
<reference evidence="1 2" key="1">
    <citation type="submission" date="2024-02" db="EMBL/GenBank/DDBJ databases">
        <title>Deinococcus caeni NBRC 101312.</title>
        <authorList>
            <person name="Ichikawa N."/>
            <person name="Katano-Makiyama Y."/>
            <person name="Hidaka K."/>
        </authorList>
    </citation>
    <scope>NUCLEOTIDE SEQUENCE [LARGE SCALE GENOMIC DNA]</scope>
    <source>
        <strain evidence="1 2">NBRC 101312</strain>
    </source>
</reference>
<dbReference type="RefSeq" id="WP_345442295.1">
    <property type="nucleotide sequence ID" value="NZ_BAABQU010000007.1"/>
</dbReference>
<proteinExistence type="predicted"/>
<name>A0ABP9U8Y7_9DEIO</name>
<organism evidence="1 2">
    <name type="scientific">Deinococcus caeni</name>
    <dbReference type="NCBI Taxonomy" id="569127"/>
    <lineage>
        <taxon>Bacteria</taxon>
        <taxon>Thermotogati</taxon>
        <taxon>Deinococcota</taxon>
        <taxon>Deinococci</taxon>
        <taxon>Deinococcales</taxon>
        <taxon>Deinococcaceae</taxon>
        <taxon>Deinococcus</taxon>
    </lineage>
</organism>
<comment type="caution">
    <text evidence="1">The sequence shown here is derived from an EMBL/GenBank/DDBJ whole genome shotgun (WGS) entry which is preliminary data.</text>
</comment>